<feature type="compositionally biased region" description="Pro residues" evidence="1">
    <location>
        <begin position="415"/>
        <end position="427"/>
    </location>
</feature>
<keyword evidence="2" id="KW-1133">Transmembrane helix</keyword>
<keyword evidence="2" id="KW-0812">Transmembrane</keyword>
<dbReference type="SMART" id="SM00355">
    <property type="entry name" value="ZnF_C2H2"/>
    <property type="match status" value="4"/>
</dbReference>
<evidence type="ECO:0000256" key="1">
    <source>
        <dbReference type="SAM" id="MobiDB-lite"/>
    </source>
</evidence>
<feature type="compositionally biased region" description="Low complexity" evidence="1">
    <location>
        <begin position="947"/>
        <end position="958"/>
    </location>
</feature>
<name>A0A3N4IEP7_ASCIM</name>
<dbReference type="InterPro" id="IPR013087">
    <property type="entry name" value="Znf_C2H2_type"/>
</dbReference>
<feature type="region of interest" description="Disordered" evidence="1">
    <location>
        <begin position="76"/>
        <end position="173"/>
    </location>
</feature>
<evidence type="ECO:0000256" key="2">
    <source>
        <dbReference type="SAM" id="Phobius"/>
    </source>
</evidence>
<gene>
    <name evidence="4" type="ORF">BJ508DRAFT_375458</name>
</gene>
<evidence type="ECO:0000313" key="5">
    <source>
        <dbReference type="Proteomes" id="UP000275078"/>
    </source>
</evidence>
<evidence type="ECO:0000313" key="4">
    <source>
        <dbReference type="EMBL" id="RPA82691.1"/>
    </source>
</evidence>
<feature type="compositionally biased region" description="Polar residues" evidence="1">
    <location>
        <begin position="787"/>
        <end position="801"/>
    </location>
</feature>
<feature type="region of interest" description="Disordered" evidence="1">
    <location>
        <begin position="938"/>
        <end position="965"/>
    </location>
</feature>
<keyword evidence="2" id="KW-0472">Membrane</keyword>
<reference evidence="4 5" key="1">
    <citation type="journal article" date="2018" name="Nat. Ecol. Evol.">
        <title>Pezizomycetes genomes reveal the molecular basis of ectomycorrhizal truffle lifestyle.</title>
        <authorList>
            <person name="Murat C."/>
            <person name="Payen T."/>
            <person name="Noel B."/>
            <person name="Kuo A."/>
            <person name="Morin E."/>
            <person name="Chen J."/>
            <person name="Kohler A."/>
            <person name="Krizsan K."/>
            <person name="Balestrini R."/>
            <person name="Da Silva C."/>
            <person name="Montanini B."/>
            <person name="Hainaut M."/>
            <person name="Levati E."/>
            <person name="Barry K.W."/>
            <person name="Belfiori B."/>
            <person name="Cichocki N."/>
            <person name="Clum A."/>
            <person name="Dockter R.B."/>
            <person name="Fauchery L."/>
            <person name="Guy J."/>
            <person name="Iotti M."/>
            <person name="Le Tacon F."/>
            <person name="Lindquist E.A."/>
            <person name="Lipzen A."/>
            <person name="Malagnac F."/>
            <person name="Mello A."/>
            <person name="Molinier V."/>
            <person name="Miyauchi S."/>
            <person name="Poulain J."/>
            <person name="Riccioni C."/>
            <person name="Rubini A."/>
            <person name="Sitrit Y."/>
            <person name="Splivallo R."/>
            <person name="Traeger S."/>
            <person name="Wang M."/>
            <person name="Zifcakova L."/>
            <person name="Wipf D."/>
            <person name="Zambonelli A."/>
            <person name="Paolocci F."/>
            <person name="Nowrousian M."/>
            <person name="Ottonello S."/>
            <person name="Baldrian P."/>
            <person name="Spatafora J.W."/>
            <person name="Henrissat B."/>
            <person name="Nagy L.G."/>
            <person name="Aury J.M."/>
            <person name="Wincker P."/>
            <person name="Grigoriev I.V."/>
            <person name="Bonfante P."/>
            <person name="Martin F.M."/>
        </authorList>
    </citation>
    <scope>NUCLEOTIDE SEQUENCE [LARGE SCALE GENOMIC DNA]</scope>
    <source>
        <strain evidence="4 5">RN42</strain>
    </source>
</reference>
<proteinExistence type="predicted"/>
<keyword evidence="5" id="KW-1185">Reference proteome</keyword>
<feature type="compositionally biased region" description="Low complexity" evidence="1">
    <location>
        <begin position="158"/>
        <end position="173"/>
    </location>
</feature>
<dbReference type="EMBL" id="ML119669">
    <property type="protein sequence ID" value="RPA82691.1"/>
    <property type="molecule type" value="Genomic_DNA"/>
</dbReference>
<feature type="region of interest" description="Disordered" evidence="1">
    <location>
        <begin position="778"/>
        <end position="801"/>
    </location>
</feature>
<dbReference type="PROSITE" id="PS00028">
    <property type="entry name" value="ZINC_FINGER_C2H2_1"/>
    <property type="match status" value="1"/>
</dbReference>
<protein>
    <recommendedName>
        <fullName evidence="3">C2H2-type domain-containing protein</fullName>
    </recommendedName>
</protein>
<organism evidence="4 5">
    <name type="scientific">Ascobolus immersus RN42</name>
    <dbReference type="NCBI Taxonomy" id="1160509"/>
    <lineage>
        <taxon>Eukaryota</taxon>
        <taxon>Fungi</taxon>
        <taxon>Dikarya</taxon>
        <taxon>Ascomycota</taxon>
        <taxon>Pezizomycotina</taxon>
        <taxon>Pezizomycetes</taxon>
        <taxon>Pezizales</taxon>
        <taxon>Ascobolaceae</taxon>
        <taxon>Ascobolus</taxon>
    </lineage>
</organism>
<feature type="domain" description="C2H2-type" evidence="3">
    <location>
        <begin position="182"/>
        <end position="204"/>
    </location>
</feature>
<feature type="region of interest" description="Disordered" evidence="1">
    <location>
        <begin position="531"/>
        <end position="589"/>
    </location>
</feature>
<feature type="region of interest" description="Disordered" evidence="1">
    <location>
        <begin position="397"/>
        <end position="488"/>
    </location>
</feature>
<feature type="region of interest" description="Disordered" evidence="1">
    <location>
        <begin position="622"/>
        <end position="656"/>
    </location>
</feature>
<accession>A0A3N4IEP7</accession>
<dbReference type="Proteomes" id="UP000275078">
    <property type="component" value="Unassembled WGS sequence"/>
</dbReference>
<evidence type="ECO:0000259" key="3">
    <source>
        <dbReference type="PROSITE" id="PS00028"/>
    </source>
</evidence>
<feature type="compositionally biased region" description="Polar residues" evidence="1">
    <location>
        <begin position="85"/>
        <end position="119"/>
    </location>
</feature>
<sequence>MVSFLIHTTPLAGGLILRIYLAVFATFAVTIALVSHILLFVDRHLRFFNNLFPRFLKLIDRKSDESCLEDLKDSEEKKLFEEPQPASSQLGPSFDNTTTTNVSGSRASSNEAVSTVQADKQSKAREIRQGLAGQASVAVQNPVSSPPTSTLSFSNPQSDTTSPSATTAASAATESTRMTVECSACGKSCANLLALEAHHHSGAHANEFYCFLCDTFFTNEVETSSHNIEKHNSISIVCDGCNCVFLKDFTYNKHHEACNPPEEQHNCFEYGCGFTGSKADVNRHWDKVHRAEAEAAEAYFNMRKAEKAAEMKKNLSGYSHPELIIGNIENKHRAEQKMTAPPAPKPITAALGMVDKRPSLPSRLLPKPTGKDCESEQQYCRPFSFPLDEPTIKTSMVEKPKAPASRVASESKPFVMPPRPPTPPPKYGPGSKSRPLSNVEMKAPNDESSRPRTVRHNHAPSTMAPAVTEYTPPVRGPGPSQSKRPSARKPFCCLCTKEYEDWPAFDEHWVEKHPDVERNPGVPADHVPLVNGRHAFDRPDRSGPPGRMQSNLPGTRQFGPQGRQRYDLSGPGRYPNQNGAATGGRGATDKKEVHLADQVKELLRQKALKLSQEAAMAKLKERMQNSNGKLPDRQQKAQESAPATPTKAPAAKDKPLTEGHAVATLEVPQDELRKALSIPKTMKAEVVLRELPGYGTKAVKKDTMEDIKKKVQAGEPLPMHLAIKLAAERVRKRTEAEQEYIPNLREQWRFFQGRPRRINWEEDEDVYVTEEVAEANGLPAPSRHRNIGNNENVGPNASSEQGLGAWGGYDGSVDVARLEADSARFGAWGTYDGSADVARLEAQPEPAQQAFDGYAHPQVDAVHNPFAGYGSDFLAQLNAQNVDSARQMTTGTPSVTGSVAPSVSAASAASTSTVVIPPILTGAAGKSMFVALPEEPRMRTQPVDGEATAPAAAKPKSTMLFGRRR</sequence>
<dbReference type="STRING" id="1160509.A0A3N4IEP7"/>
<feature type="transmembrane region" description="Helical" evidence="2">
    <location>
        <begin position="20"/>
        <end position="41"/>
    </location>
</feature>
<feature type="compositionally biased region" description="Polar residues" evidence="1">
    <location>
        <begin position="137"/>
        <end position="157"/>
    </location>
</feature>
<dbReference type="AlphaFoldDB" id="A0A3N4IEP7"/>